<protein>
    <submittedName>
        <fullName evidence="1">DUF4312 family protein</fullName>
    </submittedName>
</protein>
<sequence>MLGFGKPAVQIDSFRDKQLLTETEHEMTITMSGDSLENAVGNVFQVMRKQIFEDIKHPIIQMEAKEVYFQDVKLKKETEKFLFLFMPREKTYFTITAKIIVKVKYLNITKEDF</sequence>
<dbReference type="InterPro" id="IPR020037">
    <property type="entry name" value="DUF4312"/>
</dbReference>
<comment type="caution">
    <text evidence="1">The sequence shown here is derived from an EMBL/GenBank/DDBJ whole genome shotgun (WGS) entry which is preliminary data.</text>
</comment>
<organism evidence="1 2">
    <name type="scientific">Candidatus Eisenbergiella merdigallinarum</name>
    <dbReference type="NCBI Taxonomy" id="2838552"/>
    <lineage>
        <taxon>Bacteria</taxon>
        <taxon>Bacillati</taxon>
        <taxon>Bacillota</taxon>
        <taxon>Clostridia</taxon>
        <taxon>Lachnospirales</taxon>
        <taxon>Lachnospiraceae</taxon>
        <taxon>Eisenbergiella</taxon>
    </lineage>
</organism>
<proteinExistence type="predicted"/>
<dbReference type="EMBL" id="DWXE01000005">
    <property type="protein sequence ID" value="HJB90116.1"/>
    <property type="molecule type" value="Genomic_DNA"/>
</dbReference>
<reference evidence="1" key="2">
    <citation type="submission" date="2021-04" db="EMBL/GenBank/DDBJ databases">
        <authorList>
            <person name="Gilroy R."/>
        </authorList>
    </citation>
    <scope>NUCLEOTIDE SEQUENCE</scope>
    <source>
        <strain evidence="1">USAMLcec3-2134</strain>
    </source>
</reference>
<accession>A0A9D2MPP8</accession>
<dbReference type="AlphaFoldDB" id="A0A9D2MPP8"/>
<dbReference type="Proteomes" id="UP000886883">
    <property type="component" value="Unassembled WGS sequence"/>
</dbReference>
<reference evidence="1" key="1">
    <citation type="journal article" date="2021" name="PeerJ">
        <title>Extensive microbial diversity within the chicken gut microbiome revealed by metagenomics and culture.</title>
        <authorList>
            <person name="Gilroy R."/>
            <person name="Ravi A."/>
            <person name="Getino M."/>
            <person name="Pursley I."/>
            <person name="Horton D.L."/>
            <person name="Alikhan N.F."/>
            <person name="Baker D."/>
            <person name="Gharbi K."/>
            <person name="Hall N."/>
            <person name="Watson M."/>
            <person name="Adriaenssens E.M."/>
            <person name="Foster-Nyarko E."/>
            <person name="Jarju S."/>
            <person name="Secka A."/>
            <person name="Antonio M."/>
            <person name="Oren A."/>
            <person name="Chaudhuri R.R."/>
            <person name="La Ragione R."/>
            <person name="Hildebrand F."/>
            <person name="Pallen M.J."/>
        </authorList>
    </citation>
    <scope>NUCLEOTIDE SEQUENCE</scope>
    <source>
        <strain evidence="1">USAMLcec3-2134</strain>
    </source>
</reference>
<dbReference type="Pfam" id="PF14189">
    <property type="entry name" value="DUF4312"/>
    <property type="match status" value="1"/>
</dbReference>
<evidence type="ECO:0000313" key="1">
    <source>
        <dbReference type="EMBL" id="HJB90116.1"/>
    </source>
</evidence>
<gene>
    <name evidence="1" type="ORF">H9763_01475</name>
</gene>
<name>A0A9D2MPP8_9FIRM</name>
<evidence type="ECO:0000313" key="2">
    <source>
        <dbReference type="Proteomes" id="UP000886883"/>
    </source>
</evidence>